<protein>
    <submittedName>
        <fullName evidence="1 3">Uncharacterized protein</fullName>
    </submittedName>
</protein>
<evidence type="ECO:0000313" key="2">
    <source>
        <dbReference type="Proteomes" id="UP000275846"/>
    </source>
</evidence>
<organism evidence="3">
    <name type="scientific">Schistocephalus solidus</name>
    <name type="common">Tapeworm</name>
    <dbReference type="NCBI Taxonomy" id="70667"/>
    <lineage>
        <taxon>Eukaryota</taxon>
        <taxon>Metazoa</taxon>
        <taxon>Spiralia</taxon>
        <taxon>Lophotrochozoa</taxon>
        <taxon>Platyhelminthes</taxon>
        <taxon>Cestoda</taxon>
        <taxon>Eucestoda</taxon>
        <taxon>Diphyllobothriidea</taxon>
        <taxon>Diphyllobothriidae</taxon>
        <taxon>Schistocephalus</taxon>
    </lineage>
</organism>
<dbReference type="WBParaSite" id="SSLN_0001998501-mRNA-1">
    <property type="protein sequence ID" value="SSLN_0001998501-mRNA-1"/>
    <property type="gene ID" value="SSLN_0001998501"/>
</dbReference>
<dbReference type="EMBL" id="UYSU01046836">
    <property type="protein sequence ID" value="VDM05645.1"/>
    <property type="molecule type" value="Genomic_DNA"/>
</dbReference>
<name>A0A183TS11_SCHSO</name>
<dbReference type="AlphaFoldDB" id="A0A183TS11"/>
<dbReference type="OrthoDB" id="6258030at2759"/>
<evidence type="ECO:0000313" key="3">
    <source>
        <dbReference type="WBParaSite" id="SSLN_0001998501-mRNA-1"/>
    </source>
</evidence>
<proteinExistence type="predicted"/>
<dbReference type="Proteomes" id="UP000275846">
    <property type="component" value="Unassembled WGS sequence"/>
</dbReference>
<evidence type="ECO:0000313" key="1">
    <source>
        <dbReference type="EMBL" id="VDM05645.1"/>
    </source>
</evidence>
<keyword evidence="2" id="KW-1185">Reference proteome</keyword>
<reference evidence="3" key="1">
    <citation type="submission" date="2016-06" db="UniProtKB">
        <authorList>
            <consortium name="WormBaseParasite"/>
        </authorList>
    </citation>
    <scope>IDENTIFICATION</scope>
</reference>
<sequence>MQGISKAIARQLNRFGISIAHKPASSLRAALSRVKDPTVKEQQTNVIYRITCAKCSSAYVCRLGRQLGTRINEQKLVIRQRDPLSLVFAHAMDCDHRFNWDATEVVAMANTKQAREFLEAWHSNTNSINRHVDLDAHYEGLRVRLTDSCRP</sequence>
<accession>A0A183TS11</accession>
<gene>
    <name evidence="1" type="ORF">SSLN_LOCUS19259</name>
</gene>
<reference evidence="1 2" key="2">
    <citation type="submission" date="2018-11" db="EMBL/GenBank/DDBJ databases">
        <authorList>
            <consortium name="Pathogen Informatics"/>
        </authorList>
    </citation>
    <scope>NUCLEOTIDE SEQUENCE [LARGE SCALE GENOMIC DNA]</scope>
    <source>
        <strain evidence="1 2">NST_G2</strain>
    </source>
</reference>